<proteinExistence type="predicted"/>
<sequence length="63" mass="7330">MPTPQMPNRVHLKSMPSHQTQGNQNRNLGRHRTQTQIPQLLQMLLPQMPTPQMPNRVHLKSMP</sequence>
<gene>
    <name evidence="2" type="ORF">HGM15179_018943</name>
</gene>
<feature type="non-terminal residue" evidence="2">
    <location>
        <position position="1"/>
    </location>
</feature>
<protein>
    <submittedName>
        <fullName evidence="2">Uncharacterized protein</fullName>
    </submittedName>
</protein>
<name>A0A8K1DA91_9PASS</name>
<dbReference type="Proteomes" id="UP000796761">
    <property type="component" value="Unassembled WGS sequence"/>
</dbReference>
<feature type="compositionally biased region" description="Polar residues" evidence="1">
    <location>
        <begin position="16"/>
        <end position="27"/>
    </location>
</feature>
<dbReference type="AlphaFoldDB" id="A0A8K1DA91"/>
<evidence type="ECO:0000313" key="2">
    <source>
        <dbReference type="EMBL" id="TRZ08165.1"/>
    </source>
</evidence>
<reference evidence="2" key="1">
    <citation type="submission" date="2019-04" db="EMBL/GenBank/DDBJ databases">
        <title>Genome assembly of Zosterops borbonicus 15179.</title>
        <authorList>
            <person name="Leroy T."/>
            <person name="Anselmetti Y."/>
            <person name="Tilak M.-K."/>
            <person name="Nabholz B."/>
        </authorList>
    </citation>
    <scope>NUCLEOTIDE SEQUENCE</scope>
    <source>
        <strain evidence="2">HGM_15179</strain>
        <tissue evidence="2">Muscle</tissue>
    </source>
</reference>
<dbReference type="EMBL" id="SWJQ01001459">
    <property type="protein sequence ID" value="TRZ08165.1"/>
    <property type="molecule type" value="Genomic_DNA"/>
</dbReference>
<organism evidence="2 3">
    <name type="scientific">Zosterops borbonicus</name>
    <dbReference type="NCBI Taxonomy" id="364589"/>
    <lineage>
        <taxon>Eukaryota</taxon>
        <taxon>Metazoa</taxon>
        <taxon>Chordata</taxon>
        <taxon>Craniata</taxon>
        <taxon>Vertebrata</taxon>
        <taxon>Euteleostomi</taxon>
        <taxon>Archelosauria</taxon>
        <taxon>Archosauria</taxon>
        <taxon>Dinosauria</taxon>
        <taxon>Saurischia</taxon>
        <taxon>Theropoda</taxon>
        <taxon>Coelurosauria</taxon>
        <taxon>Aves</taxon>
        <taxon>Neognathae</taxon>
        <taxon>Neoaves</taxon>
        <taxon>Telluraves</taxon>
        <taxon>Australaves</taxon>
        <taxon>Passeriformes</taxon>
        <taxon>Sylvioidea</taxon>
        <taxon>Zosteropidae</taxon>
        <taxon>Zosterops</taxon>
    </lineage>
</organism>
<keyword evidence="3" id="KW-1185">Reference proteome</keyword>
<accession>A0A8K1DA91</accession>
<feature type="region of interest" description="Disordered" evidence="1">
    <location>
        <begin position="1"/>
        <end position="32"/>
    </location>
</feature>
<comment type="caution">
    <text evidence="2">The sequence shown here is derived from an EMBL/GenBank/DDBJ whole genome shotgun (WGS) entry which is preliminary data.</text>
</comment>
<evidence type="ECO:0000256" key="1">
    <source>
        <dbReference type="SAM" id="MobiDB-lite"/>
    </source>
</evidence>
<evidence type="ECO:0000313" key="3">
    <source>
        <dbReference type="Proteomes" id="UP000796761"/>
    </source>
</evidence>